<feature type="domain" description="H repeat-associated protein N-terminal" evidence="2">
    <location>
        <begin position="5"/>
        <end position="44"/>
    </location>
</feature>
<reference evidence="4" key="1">
    <citation type="journal article" date="2019" name="Int. J. Syst. Evol. Microbiol.">
        <title>The Global Catalogue of Microorganisms (GCM) 10K type strain sequencing project: providing services to taxonomists for standard genome sequencing and annotation.</title>
        <authorList>
            <consortium name="The Broad Institute Genomics Platform"/>
            <consortium name="The Broad Institute Genome Sequencing Center for Infectious Disease"/>
            <person name="Wu L."/>
            <person name="Ma J."/>
        </authorList>
    </citation>
    <scope>NUCLEOTIDE SEQUENCE [LARGE SCALE GENOMIC DNA]</scope>
    <source>
        <strain evidence="4">KCTC 42730</strain>
    </source>
</reference>
<evidence type="ECO:0000259" key="2">
    <source>
        <dbReference type="Pfam" id="PF13808"/>
    </source>
</evidence>
<gene>
    <name evidence="3" type="ORF">ACFOEE_10175</name>
</gene>
<evidence type="ECO:0000313" key="3">
    <source>
        <dbReference type="EMBL" id="MFC3032886.1"/>
    </source>
</evidence>
<proteinExistence type="predicted"/>
<organism evidence="3 4">
    <name type="scientific">Pseudoalteromonas fenneropenaei</name>
    <dbReference type="NCBI Taxonomy" id="1737459"/>
    <lineage>
        <taxon>Bacteria</taxon>
        <taxon>Pseudomonadati</taxon>
        <taxon>Pseudomonadota</taxon>
        <taxon>Gammaproteobacteria</taxon>
        <taxon>Alteromonadales</taxon>
        <taxon>Pseudoalteromonadaceae</taxon>
        <taxon>Pseudoalteromonas</taxon>
    </lineage>
</organism>
<name>A0ABV7CJZ2_9GAMM</name>
<keyword evidence="1" id="KW-1133">Transmembrane helix</keyword>
<dbReference type="InterPro" id="IPR032806">
    <property type="entry name" value="YbfD_N"/>
</dbReference>
<keyword evidence="1" id="KW-0812">Transmembrane</keyword>
<accession>A0ABV7CJZ2</accession>
<evidence type="ECO:0000256" key="1">
    <source>
        <dbReference type="SAM" id="Phobius"/>
    </source>
</evidence>
<dbReference type="Pfam" id="PF13808">
    <property type="entry name" value="DDE_Tnp_1_assoc"/>
    <property type="match status" value="1"/>
</dbReference>
<dbReference type="RefSeq" id="WP_377123819.1">
    <property type="nucleotide sequence ID" value="NZ_JBHRSD010000015.1"/>
</dbReference>
<comment type="caution">
    <text evidence="3">The sequence shown here is derived from an EMBL/GenBank/DDBJ whole genome shotgun (WGS) entry which is preliminary data.</text>
</comment>
<keyword evidence="4" id="KW-1185">Reference proteome</keyword>
<sequence length="44" mass="5026">MCISEQLKTIPDHRHNMNKKHDLIDVIFLTFSAILSGVSGWESI</sequence>
<dbReference type="Proteomes" id="UP001595453">
    <property type="component" value="Unassembled WGS sequence"/>
</dbReference>
<evidence type="ECO:0000313" key="4">
    <source>
        <dbReference type="Proteomes" id="UP001595453"/>
    </source>
</evidence>
<feature type="transmembrane region" description="Helical" evidence="1">
    <location>
        <begin position="23"/>
        <end position="41"/>
    </location>
</feature>
<keyword evidence="1" id="KW-0472">Membrane</keyword>
<dbReference type="EMBL" id="JBHRSD010000015">
    <property type="protein sequence ID" value="MFC3032886.1"/>
    <property type="molecule type" value="Genomic_DNA"/>
</dbReference>
<protein>
    <submittedName>
        <fullName evidence="3">Transposase family protein</fullName>
    </submittedName>
</protein>